<evidence type="ECO:0008006" key="10">
    <source>
        <dbReference type="Google" id="ProtNLM"/>
    </source>
</evidence>
<feature type="binding site" evidence="5">
    <location>
        <position position="478"/>
    </location>
    <ligand>
        <name>Zn(2+)</name>
        <dbReference type="ChEBI" id="CHEBI:29105"/>
    </ligand>
</feature>
<dbReference type="PANTHER" id="PTHR43175:SF3">
    <property type="entry name" value="CARBON DISULFIDE HYDROLASE"/>
    <property type="match status" value="1"/>
</dbReference>
<protein>
    <recommendedName>
        <fullName evidence="10">Carbonic anhydrase</fullName>
    </recommendedName>
</protein>
<dbReference type="FunFam" id="1.10.540.10:FF:000025">
    <property type="entry name" value="Related to Dibenzothiophene desulfurization enzyme C"/>
    <property type="match status" value="1"/>
</dbReference>
<evidence type="ECO:0000256" key="3">
    <source>
        <dbReference type="ARBA" id="ARBA00022833"/>
    </source>
</evidence>
<keyword evidence="9" id="KW-1185">Reference proteome</keyword>
<accession>A0A8H4W5S3</accession>
<evidence type="ECO:0000256" key="4">
    <source>
        <dbReference type="ARBA" id="ARBA00023002"/>
    </source>
</evidence>
<dbReference type="InterPro" id="IPR001765">
    <property type="entry name" value="Carbonic_anhydrase"/>
</dbReference>
<dbReference type="GO" id="GO:0016627">
    <property type="term" value="F:oxidoreductase activity, acting on the CH-CH group of donors"/>
    <property type="evidence" value="ECO:0007669"/>
    <property type="project" value="InterPro"/>
</dbReference>
<dbReference type="Gene3D" id="3.40.1050.10">
    <property type="entry name" value="Carbonic anhydrase"/>
    <property type="match status" value="1"/>
</dbReference>
<dbReference type="SUPFAM" id="SSF47203">
    <property type="entry name" value="Acyl-CoA dehydrogenase C-terminal domain-like"/>
    <property type="match status" value="1"/>
</dbReference>
<dbReference type="Pfam" id="PF08028">
    <property type="entry name" value="Acyl-CoA_dh_2"/>
    <property type="match status" value="1"/>
</dbReference>
<keyword evidence="4" id="KW-0560">Oxidoreductase</keyword>
<dbReference type="Gene3D" id="1.20.140.10">
    <property type="entry name" value="Butyryl-CoA Dehydrogenase, subunit A, domain 3"/>
    <property type="match status" value="1"/>
</dbReference>
<evidence type="ECO:0000256" key="5">
    <source>
        <dbReference type="PIRSR" id="PIRSR601765-1"/>
    </source>
</evidence>
<dbReference type="CDD" id="cd03379">
    <property type="entry name" value="beta_CA_cladeD"/>
    <property type="match status" value="1"/>
</dbReference>
<evidence type="ECO:0000313" key="9">
    <source>
        <dbReference type="Proteomes" id="UP000566819"/>
    </source>
</evidence>
<feature type="binding site" evidence="5">
    <location>
        <position position="530"/>
    </location>
    <ligand>
        <name>Zn(2+)</name>
        <dbReference type="ChEBI" id="CHEBI:29105"/>
    </ligand>
</feature>
<name>A0A8H4W5S3_9HELO</name>
<dbReference type="SUPFAM" id="SSF53056">
    <property type="entry name" value="beta-carbonic anhydrase, cab"/>
    <property type="match status" value="1"/>
</dbReference>
<keyword evidence="2 5" id="KW-0479">Metal-binding</keyword>
<gene>
    <name evidence="8" type="ORF">G7Y89_g3625</name>
</gene>
<feature type="domain" description="Acyl-CoA dehydrogenase/oxidase N-terminal" evidence="6">
    <location>
        <begin position="43"/>
        <end position="132"/>
    </location>
</feature>
<dbReference type="SUPFAM" id="SSF56645">
    <property type="entry name" value="Acyl-CoA dehydrogenase NM domain-like"/>
    <property type="match status" value="1"/>
</dbReference>
<dbReference type="EMBL" id="JAAMPI010000182">
    <property type="protein sequence ID" value="KAF4634481.1"/>
    <property type="molecule type" value="Genomic_DNA"/>
</dbReference>
<dbReference type="OrthoDB" id="5356974at2759"/>
<dbReference type="GO" id="GO:0008270">
    <property type="term" value="F:zinc ion binding"/>
    <property type="evidence" value="ECO:0007669"/>
    <property type="project" value="InterPro"/>
</dbReference>
<evidence type="ECO:0000256" key="1">
    <source>
        <dbReference type="ARBA" id="ARBA00006217"/>
    </source>
</evidence>
<dbReference type="AlphaFoldDB" id="A0A8H4W5S3"/>
<dbReference type="GO" id="GO:0050660">
    <property type="term" value="F:flavin adenine dinucleotide binding"/>
    <property type="evidence" value="ECO:0007669"/>
    <property type="project" value="InterPro"/>
</dbReference>
<evidence type="ECO:0000256" key="2">
    <source>
        <dbReference type="ARBA" id="ARBA00022723"/>
    </source>
</evidence>
<dbReference type="Pfam" id="PF00484">
    <property type="entry name" value="Pro_CA"/>
    <property type="match status" value="1"/>
</dbReference>
<dbReference type="Gene3D" id="1.10.540.10">
    <property type="entry name" value="Acyl-CoA dehydrogenase/oxidase, N-terminal domain"/>
    <property type="match status" value="1"/>
</dbReference>
<comment type="similarity">
    <text evidence="1">Belongs to the beta-class carbonic anhydrase family.</text>
</comment>
<dbReference type="InterPro" id="IPR036874">
    <property type="entry name" value="Carbonic_anhydrase_sf"/>
</dbReference>
<dbReference type="InterPro" id="IPR037069">
    <property type="entry name" value="AcylCoA_DH/ox_N_sf"/>
</dbReference>
<dbReference type="InterPro" id="IPR009100">
    <property type="entry name" value="AcylCoA_DH/oxidase_NM_dom_sf"/>
</dbReference>
<evidence type="ECO:0000313" key="8">
    <source>
        <dbReference type="EMBL" id="KAF4634481.1"/>
    </source>
</evidence>
<evidence type="ECO:0000259" key="7">
    <source>
        <dbReference type="Pfam" id="PF08028"/>
    </source>
</evidence>
<organism evidence="8 9">
    <name type="scientific">Cudoniella acicularis</name>
    <dbReference type="NCBI Taxonomy" id="354080"/>
    <lineage>
        <taxon>Eukaryota</taxon>
        <taxon>Fungi</taxon>
        <taxon>Dikarya</taxon>
        <taxon>Ascomycota</taxon>
        <taxon>Pezizomycotina</taxon>
        <taxon>Leotiomycetes</taxon>
        <taxon>Helotiales</taxon>
        <taxon>Tricladiaceae</taxon>
        <taxon>Cudoniella</taxon>
    </lineage>
</organism>
<comment type="caution">
    <text evidence="8">The sequence shown here is derived from an EMBL/GenBank/DDBJ whole genome shotgun (WGS) entry which is preliminary data.</text>
</comment>
<dbReference type="PANTHER" id="PTHR43175">
    <property type="entry name" value="CARBONIC ANHYDRASE"/>
    <property type="match status" value="1"/>
</dbReference>
<proteinExistence type="inferred from homology"/>
<dbReference type="Pfam" id="PF02771">
    <property type="entry name" value="Acyl-CoA_dh_N"/>
    <property type="match status" value="1"/>
</dbReference>
<evidence type="ECO:0000259" key="6">
    <source>
        <dbReference type="Pfam" id="PF02771"/>
    </source>
</evidence>
<sequence length="614" mass="67693">MQSFKGEQARAKATLRWSTLPKPSSPSDWISRAAEVSSILKIDAAERDAAAKSPFAEVKLLKDAGLVNLLGPREFGGGGETWQTSYKVTTEVAKADGSIAHLLGNHYSWFWSSQILGTKKQAARWLREFTEGNYYLGGAVNPRNADMTAVDGGDELIFNGDKFFSTGGVISDVTVLEGVLQDGSGLHAFAFVRTNHPGISFKGDWDESGGCVIKDVRVPWDQIGGFVDKKLTPRDAYNDFILPPVQLQFAAVHLGVAIGALEAAQEYTRTITHAWPYGGDDKAKATEEWYILEGYGRLQTKLWAAEALIDRTGEQISKLIHAPREDFTFEQRGEVAVQVAASKANAIEVGLEVCSKIFELVGARGSLSKYSFDRFWRNTRVHSLHDPPSYKLREVGVWSLLKQAPEPSCLFIASFIKYSDLLNYKSKNSPDNWHISNSMAFIMSAASEFEAANARYAADFKKGDLALPPARKVAVLACMDARLDPARALGLEEGDAHVIRNAGGRAVDALRSLVISQQLLGTREIIILHHTDCGMLTFTDDVIREKIKNDLKENADHIAFLPFKNLRQSVLDDVKLIEDSKLLLDVPVTGYIYDIKSGKIEKVRRGTETLTHGA</sequence>
<dbReference type="InterPro" id="IPR013786">
    <property type="entry name" value="AcylCoA_DH/ox_N"/>
</dbReference>
<dbReference type="InterPro" id="IPR036250">
    <property type="entry name" value="AcylCo_DH-like_C"/>
</dbReference>
<dbReference type="SMART" id="SM00947">
    <property type="entry name" value="Pro_CA"/>
    <property type="match status" value="1"/>
</dbReference>
<keyword evidence="3 5" id="KW-0862">Zinc</keyword>
<comment type="cofactor">
    <cofactor evidence="5">
        <name>Zn(2+)</name>
        <dbReference type="ChEBI" id="CHEBI:29105"/>
    </cofactor>
    <text evidence="5">Binds 1 zinc ion per subunit.</text>
</comment>
<feature type="binding site" evidence="5">
    <location>
        <position position="533"/>
    </location>
    <ligand>
        <name>Zn(2+)</name>
        <dbReference type="ChEBI" id="CHEBI:29105"/>
    </ligand>
</feature>
<dbReference type="Gene3D" id="2.40.110.10">
    <property type="entry name" value="Butyryl-CoA Dehydrogenase, subunit A, domain 2"/>
    <property type="match status" value="1"/>
</dbReference>
<dbReference type="Proteomes" id="UP000566819">
    <property type="component" value="Unassembled WGS sequence"/>
</dbReference>
<feature type="domain" description="Acyl-CoA dehydrogenase C-terminal" evidence="7">
    <location>
        <begin position="248"/>
        <end position="385"/>
    </location>
</feature>
<reference evidence="8 9" key="1">
    <citation type="submission" date="2020-03" db="EMBL/GenBank/DDBJ databases">
        <title>Draft Genome Sequence of Cudoniella acicularis.</title>
        <authorList>
            <person name="Buettner E."/>
            <person name="Kellner H."/>
        </authorList>
    </citation>
    <scope>NUCLEOTIDE SEQUENCE [LARGE SCALE GENOMIC DNA]</scope>
    <source>
        <strain evidence="8 9">DSM 108380</strain>
    </source>
</reference>
<dbReference type="GO" id="GO:0004089">
    <property type="term" value="F:carbonate dehydratase activity"/>
    <property type="evidence" value="ECO:0007669"/>
    <property type="project" value="InterPro"/>
</dbReference>
<feature type="binding site" evidence="5">
    <location>
        <position position="480"/>
    </location>
    <ligand>
        <name>Zn(2+)</name>
        <dbReference type="ChEBI" id="CHEBI:29105"/>
    </ligand>
</feature>
<dbReference type="InterPro" id="IPR046373">
    <property type="entry name" value="Acyl-CoA_Oxase/DH_mid-dom_sf"/>
</dbReference>
<dbReference type="InterPro" id="IPR013107">
    <property type="entry name" value="Acyl-CoA_DH_C"/>
</dbReference>